<reference evidence="10" key="1">
    <citation type="submission" date="2018-08" db="EMBL/GenBank/DDBJ databases">
        <authorList>
            <person name="Liu Z.-W."/>
            <person name="Du Z.-J."/>
        </authorList>
    </citation>
    <scope>NUCLEOTIDE SEQUENCE [LARGE SCALE GENOMIC DNA]</scope>
    <source>
        <strain evidence="10">H4X</strain>
    </source>
</reference>
<dbReference type="PANTHER" id="PTHR34702">
    <property type="entry name" value="NA(+)/H(+) ANTIPORTER SUBUNIT F1"/>
    <property type="match status" value="1"/>
</dbReference>
<keyword evidence="3" id="KW-0813">Transport</keyword>
<feature type="transmembrane region" description="Helical" evidence="8">
    <location>
        <begin position="36"/>
        <end position="53"/>
    </location>
</feature>
<keyword evidence="5 8" id="KW-0812">Transmembrane</keyword>
<dbReference type="Proteomes" id="UP000256708">
    <property type="component" value="Unassembled WGS sequence"/>
</dbReference>
<evidence type="ECO:0000256" key="4">
    <source>
        <dbReference type="ARBA" id="ARBA00022475"/>
    </source>
</evidence>
<evidence type="ECO:0000313" key="10">
    <source>
        <dbReference type="Proteomes" id="UP000256708"/>
    </source>
</evidence>
<feature type="transmembrane region" description="Helical" evidence="8">
    <location>
        <begin position="6"/>
        <end position="24"/>
    </location>
</feature>
<accession>A0A3D8LBK4</accession>
<keyword evidence="4" id="KW-1003">Cell membrane</keyword>
<keyword evidence="10" id="KW-1185">Reference proteome</keyword>
<dbReference type="InterPro" id="IPR007208">
    <property type="entry name" value="MrpF/PhaF-like"/>
</dbReference>
<keyword evidence="7 8" id="KW-0472">Membrane</keyword>
<keyword evidence="6 8" id="KW-1133">Transmembrane helix</keyword>
<evidence type="ECO:0000256" key="3">
    <source>
        <dbReference type="ARBA" id="ARBA00022448"/>
    </source>
</evidence>
<gene>
    <name evidence="9" type="ORF">DXT99_12480</name>
</gene>
<proteinExistence type="inferred from homology"/>
<protein>
    <submittedName>
        <fullName evidence="9">Cation:proton antiporter</fullName>
    </submittedName>
</protein>
<evidence type="ECO:0000256" key="2">
    <source>
        <dbReference type="ARBA" id="ARBA00009212"/>
    </source>
</evidence>
<sequence>MNIFENTLLIAFFVLGICLLLAAIRFAMGPSLLDRITAFDLIVANVIGIIVIYSKLTVDAELIDVALILSLFGFLGSISFTYYMLRR</sequence>
<dbReference type="AlphaFoldDB" id="A0A3D8LBK4"/>
<dbReference type="GO" id="GO:0015385">
    <property type="term" value="F:sodium:proton antiporter activity"/>
    <property type="evidence" value="ECO:0007669"/>
    <property type="project" value="TreeGrafter"/>
</dbReference>
<feature type="transmembrane region" description="Helical" evidence="8">
    <location>
        <begin position="65"/>
        <end position="85"/>
    </location>
</feature>
<comment type="subcellular location">
    <subcellularLocation>
        <location evidence="1">Cell membrane</location>
        <topology evidence="1">Multi-pass membrane protein</topology>
    </subcellularLocation>
</comment>
<dbReference type="GO" id="GO:0005886">
    <property type="term" value="C:plasma membrane"/>
    <property type="evidence" value="ECO:0007669"/>
    <property type="project" value="UniProtKB-SubCell"/>
</dbReference>
<evidence type="ECO:0000256" key="5">
    <source>
        <dbReference type="ARBA" id="ARBA00022692"/>
    </source>
</evidence>
<organism evidence="9 10">
    <name type="scientific">Pontibacter diazotrophicus</name>
    <dbReference type="NCBI Taxonomy" id="1400979"/>
    <lineage>
        <taxon>Bacteria</taxon>
        <taxon>Pseudomonadati</taxon>
        <taxon>Bacteroidota</taxon>
        <taxon>Cytophagia</taxon>
        <taxon>Cytophagales</taxon>
        <taxon>Hymenobacteraceae</taxon>
        <taxon>Pontibacter</taxon>
    </lineage>
</organism>
<dbReference type="PANTHER" id="PTHR34702:SF1">
    <property type="entry name" value="NA(+)_H(+) ANTIPORTER SUBUNIT F"/>
    <property type="match status" value="1"/>
</dbReference>
<comment type="caution">
    <text evidence="9">The sequence shown here is derived from an EMBL/GenBank/DDBJ whole genome shotgun (WGS) entry which is preliminary data.</text>
</comment>
<dbReference type="OrthoDB" id="9799958at2"/>
<comment type="similarity">
    <text evidence="2">Belongs to the CPA3 antiporters (TC 2.A.63) subunit F family.</text>
</comment>
<evidence type="ECO:0000256" key="1">
    <source>
        <dbReference type="ARBA" id="ARBA00004651"/>
    </source>
</evidence>
<name>A0A3D8LBK4_9BACT</name>
<dbReference type="EMBL" id="QRGR01000012">
    <property type="protein sequence ID" value="RDV14777.1"/>
    <property type="molecule type" value="Genomic_DNA"/>
</dbReference>
<evidence type="ECO:0000256" key="6">
    <source>
        <dbReference type="ARBA" id="ARBA00022989"/>
    </source>
</evidence>
<evidence type="ECO:0000256" key="7">
    <source>
        <dbReference type="ARBA" id="ARBA00023136"/>
    </source>
</evidence>
<dbReference type="Pfam" id="PF04066">
    <property type="entry name" value="MrpF_PhaF"/>
    <property type="match status" value="1"/>
</dbReference>
<evidence type="ECO:0000256" key="8">
    <source>
        <dbReference type="SAM" id="Phobius"/>
    </source>
</evidence>
<evidence type="ECO:0000313" key="9">
    <source>
        <dbReference type="EMBL" id="RDV14777.1"/>
    </source>
</evidence>
<dbReference type="RefSeq" id="WP_115565889.1">
    <property type="nucleotide sequence ID" value="NZ_QRGR01000012.1"/>
</dbReference>